<dbReference type="InterPro" id="IPR001279">
    <property type="entry name" value="Metallo-B-lactamas"/>
</dbReference>
<dbReference type="AlphaFoldDB" id="A0A2T0KF28"/>
<sequence>MRRIKLTNRRRWALRIIGGLAALLVLAVAGGLAYVRTEPFGASPSGERQARIEGSPQWRDGEFRNPQPQWLSLWEASTSSLLTGSDFSSPDPALTITPTDTTRYATPTASGLRITWFGHSSALVEIDGSRVLLDPFWGEHSGPSGLLGTAPFYPPPAALADLGKIDAVLISHDHWDHLDQATITAMAGWPTLFVVPLGIGAHLERWGVSPDRIRELDWWQSTTIGATELTSTPARHSSGRDPLHSNETLWSGWSLRGPQHRAWYSGDSGHFPDLEQIGKRLGPFDVTLIESGQYDPHWPDNHLGPELAVQANTLVGGKLMIPVHWALLNLAPHTWTEPVERVRAEARCRNQSHLVLVPGVPTEPTPDAVATQRQWWPDLPWRTAAQAAVNPTADGDPDRRIDFTPCVATGR</sequence>
<dbReference type="PANTHER" id="PTHR15032:SF4">
    <property type="entry name" value="N-ACYL-PHOSPHATIDYLETHANOLAMINE-HYDROLYZING PHOSPHOLIPASE D"/>
    <property type="match status" value="1"/>
</dbReference>
<dbReference type="Proteomes" id="UP000239415">
    <property type="component" value="Unassembled WGS sequence"/>
</dbReference>
<comment type="caution">
    <text evidence="4">The sequence shown here is derived from an EMBL/GenBank/DDBJ whole genome shotgun (WGS) entry which is preliminary data.</text>
</comment>
<name>A0A2T0KF28_9ACTN</name>
<evidence type="ECO:0000256" key="2">
    <source>
        <dbReference type="SAM" id="Phobius"/>
    </source>
</evidence>
<evidence type="ECO:0000256" key="1">
    <source>
        <dbReference type="SAM" id="MobiDB-lite"/>
    </source>
</evidence>
<dbReference type="InterPro" id="IPR036866">
    <property type="entry name" value="RibonucZ/Hydroxyglut_hydro"/>
</dbReference>
<dbReference type="PANTHER" id="PTHR15032">
    <property type="entry name" value="N-ACYL-PHOSPHATIDYLETHANOLAMINE-HYDROLYZING PHOSPHOLIPASE D"/>
    <property type="match status" value="1"/>
</dbReference>
<reference evidence="4 5" key="1">
    <citation type="submission" date="2018-03" db="EMBL/GenBank/DDBJ databases">
        <title>Genomic Encyclopedia of Archaeal and Bacterial Type Strains, Phase II (KMG-II): from individual species to whole genera.</title>
        <authorList>
            <person name="Goeker M."/>
        </authorList>
    </citation>
    <scope>NUCLEOTIDE SEQUENCE [LARGE SCALE GENOMIC DNA]</scope>
    <source>
        <strain evidence="4 5">DSM 43146</strain>
    </source>
</reference>
<dbReference type="RefSeq" id="WP_203737003.1">
    <property type="nucleotide sequence ID" value="NZ_BOMO01000035.1"/>
</dbReference>
<dbReference type="EMBL" id="PVMZ01000005">
    <property type="protein sequence ID" value="PRX21981.1"/>
    <property type="molecule type" value="Genomic_DNA"/>
</dbReference>
<dbReference type="SUPFAM" id="SSF56281">
    <property type="entry name" value="Metallo-hydrolase/oxidoreductase"/>
    <property type="match status" value="1"/>
</dbReference>
<dbReference type="GO" id="GO:0005737">
    <property type="term" value="C:cytoplasm"/>
    <property type="evidence" value="ECO:0007669"/>
    <property type="project" value="TreeGrafter"/>
</dbReference>
<proteinExistence type="predicted"/>
<keyword evidence="2" id="KW-1133">Transmembrane helix</keyword>
<keyword evidence="2" id="KW-0812">Transmembrane</keyword>
<evidence type="ECO:0000313" key="4">
    <source>
        <dbReference type="EMBL" id="PRX21981.1"/>
    </source>
</evidence>
<organism evidence="4 5">
    <name type="scientific">Actinoplanes italicus</name>
    <dbReference type="NCBI Taxonomy" id="113567"/>
    <lineage>
        <taxon>Bacteria</taxon>
        <taxon>Bacillati</taxon>
        <taxon>Actinomycetota</taxon>
        <taxon>Actinomycetes</taxon>
        <taxon>Micromonosporales</taxon>
        <taxon>Micromonosporaceae</taxon>
        <taxon>Actinoplanes</taxon>
    </lineage>
</organism>
<protein>
    <submittedName>
        <fullName evidence="4">L-ascorbate metabolism protein UlaG (Beta-lactamase superfamily)</fullName>
    </submittedName>
</protein>
<feature type="transmembrane region" description="Helical" evidence="2">
    <location>
        <begin position="12"/>
        <end position="35"/>
    </location>
</feature>
<feature type="domain" description="Metallo-beta-lactamase" evidence="3">
    <location>
        <begin position="130"/>
        <end position="325"/>
    </location>
</feature>
<accession>A0A2T0KF28</accession>
<gene>
    <name evidence="4" type="ORF">CLV67_105158</name>
</gene>
<dbReference type="Gene3D" id="3.60.15.10">
    <property type="entry name" value="Ribonuclease Z/Hydroxyacylglutathione hydrolase-like"/>
    <property type="match status" value="1"/>
</dbReference>
<evidence type="ECO:0000313" key="5">
    <source>
        <dbReference type="Proteomes" id="UP000239415"/>
    </source>
</evidence>
<dbReference type="Pfam" id="PF12706">
    <property type="entry name" value="Lactamase_B_2"/>
    <property type="match status" value="1"/>
</dbReference>
<evidence type="ECO:0000259" key="3">
    <source>
        <dbReference type="Pfam" id="PF12706"/>
    </source>
</evidence>
<keyword evidence="2" id="KW-0472">Membrane</keyword>
<keyword evidence="5" id="KW-1185">Reference proteome</keyword>
<feature type="region of interest" description="Disordered" evidence="1">
    <location>
        <begin position="41"/>
        <end position="61"/>
    </location>
</feature>